<dbReference type="InterPro" id="IPR036900">
    <property type="entry name" value="A-D-PHexomutase_C_sf"/>
</dbReference>
<dbReference type="InterPro" id="IPR005841">
    <property type="entry name" value="Alpha-D-phosphohexomutase_SF"/>
</dbReference>
<keyword evidence="5" id="KW-0460">Magnesium</keyword>
<accession>A0A8J7PHC9</accession>
<dbReference type="EMBL" id="JAFLCK010000020">
    <property type="protein sequence ID" value="MBN8661452.1"/>
    <property type="molecule type" value="Genomic_DNA"/>
</dbReference>
<evidence type="ECO:0000256" key="5">
    <source>
        <dbReference type="ARBA" id="ARBA00022842"/>
    </source>
</evidence>
<sequence>MSQLGSNKTNKKLFGAYDIRGIYGEGLDEAFAAKVGKAYGSYLKSAGGGKVLVGHDARTSSPSLHQSFIEGILASGNDVVDIGLASTPMAVWYAASMGFDGGAVVTASHLGKAHNGLKLYAAKAKPLGANNGLGEIKRAVEGGELTENKEGGRVIKEEIVATYIRCMLEHLSPSHRLKIAIDAGHGAAGPEIIELASQAKDKVEILYLNCSPDGTFPKRSPNPLDEGSLDELVALVKSEKCDFGVSLDGDADRAVFIDEEGQLVPTDLMIGLIGAELVRRNGGGSVVYDLRASRAVPEYISEAGGEAIRTGVGTNFMMNSIKDSGALFAGELSGHYYYGDMYASDNALRTALEAINVVANAHGTSLSKLIKPLCRYALSGEINLKVNEIQSTLQKLEEAVAGGTKEHIDGLSVSFNEWWFAARGSQTEPVLRLTVGAVSPSILEDRTRHLIEIIEK</sequence>
<evidence type="ECO:0000259" key="9">
    <source>
        <dbReference type="Pfam" id="PF02880"/>
    </source>
</evidence>
<dbReference type="PANTHER" id="PTHR43771">
    <property type="entry name" value="PHOSPHOMANNOMUTASE"/>
    <property type="match status" value="1"/>
</dbReference>
<dbReference type="InterPro" id="IPR005844">
    <property type="entry name" value="A-D-PHexomutase_a/b/a-I"/>
</dbReference>
<keyword evidence="6" id="KW-0413">Isomerase</keyword>
<dbReference type="GO" id="GO:0005975">
    <property type="term" value="P:carbohydrate metabolic process"/>
    <property type="evidence" value="ECO:0007669"/>
    <property type="project" value="InterPro"/>
</dbReference>
<feature type="domain" description="Alpha-D-phosphohexomutase alpha/beta/alpha" evidence="9">
    <location>
        <begin position="267"/>
        <end position="371"/>
    </location>
</feature>
<name>A0A8J7PHC9_9BACT</name>
<keyword evidence="4" id="KW-0479">Metal-binding</keyword>
<evidence type="ECO:0000259" key="8">
    <source>
        <dbReference type="Pfam" id="PF02879"/>
    </source>
</evidence>
<evidence type="ECO:0000256" key="4">
    <source>
        <dbReference type="ARBA" id="ARBA00022723"/>
    </source>
</evidence>
<evidence type="ECO:0000256" key="2">
    <source>
        <dbReference type="ARBA" id="ARBA00010231"/>
    </source>
</evidence>
<comment type="cofactor">
    <cofactor evidence="1">
        <name>Mg(2+)</name>
        <dbReference type="ChEBI" id="CHEBI:18420"/>
    </cofactor>
</comment>
<dbReference type="Pfam" id="PF02878">
    <property type="entry name" value="PGM_PMM_I"/>
    <property type="match status" value="1"/>
</dbReference>
<dbReference type="AlphaFoldDB" id="A0A8J7PHC9"/>
<dbReference type="InterPro" id="IPR005845">
    <property type="entry name" value="A-D-PHexomutase_a/b/a-II"/>
</dbReference>
<keyword evidence="3" id="KW-0597">Phosphoprotein</keyword>
<protein>
    <submittedName>
        <fullName evidence="10">Phosphomannomutase/phosphoglucomutase</fullName>
    </submittedName>
</protein>
<evidence type="ECO:0000256" key="1">
    <source>
        <dbReference type="ARBA" id="ARBA00001946"/>
    </source>
</evidence>
<reference evidence="10" key="1">
    <citation type="submission" date="2021-02" db="EMBL/GenBank/DDBJ databases">
        <title>Genome-Resolved Metagenomics of a Microbial Community Performing Photosynthetic Biological Nutrient Removal.</title>
        <authorList>
            <person name="Mcdaniel E.A."/>
        </authorList>
    </citation>
    <scope>NUCLEOTIDE SEQUENCE</scope>
    <source>
        <strain evidence="10">UWPOB_OBS1</strain>
    </source>
</reference>
<feature type="domain" description="Alpha-D-phosphohexomutase alpha/beta/alpha" evidence="8">
    <location>
        <begin position="163"/>
        <end position="261"/>
    </location>
</feature>
<evidence type="ECO:0000259" key="7">
    <source>
        <dbReference type="Pfam" id="PF02878"/>
    </source>
</evidence>
<comment type="caution">
    <text evidence="10">The sequence shown here is derived from an EMBL/GenBank/DDBJ whole genome shotgun (WGS) entry which is preliminary data.</text>
</comment>
<dbReference type="Pfam" id="PF02879">
    <property type="entry name" value="PGM_PMM_II"/>
    <property type="match status" value="1"/>
</dbReference>
<dbReference type="GO" id="GO:0046872">
    <property type="term" value="F:metal ion binding"/>
    <property type="evidence" value="ECO:0007669"/>
    <property type="project" value="UniProtKB-KW"/>
</dbReference>
<dbReference type="SUPFAM" id="SSF53738">
    <property type="entry name" value="Phosphoglucomutase, first 3 domains"/>
    <property type="match status" value="3"/>
</dbReference>
<dbReference type="GO" id="GO:0016868">
    <property type="term" value="F:intramolecular phosphotransferase activity"/>
    <property type="evidence" value="ECO:0007669"/>
    <property type="project" value="InterPro"/>
</dbReference>
<evidence type="ECO:0000313" key="10">
    <source>
        <dbReference type="EMBL" id="MBN8661452.1"/>
    </source>
</evidence>
<dbReference type="Gene3D" id="3.30.310.50">
    <property type="entry name" value="Alpha-D-phosphohexomutase, C-terminal domain"/>
    <property type="match status" value="1"/>
</dbReference>
<dbReference type="SUPFAM" id="SSF55957">
    <property type="entry name" value="Phosphoglucomutase, C-terminal domain"/>
    <property type="match status" value="1"/>
</dbReference>
<evidence type="ECO:0000256" key="3">
    <source>
        <dbReference type="ARBA" id="ARBA00022553"/>
    </source>
</evidence>
<dbReference type="PANTHER" id="PTHR43771:SF1">
    <property type="entry name" value="PHOSPHOMANNOMUTASE"/>
    <property type="match status" value="1"/>
</dbReference>
<gene>
    <name evidence="10" type="ORF">J0M35_13890</name>
</gene>
<organism evidence="10 11">
    <name type="scientific">Candidatus Obscuribacter phosphatis</name>
    <dbReference type="NCBI Taxonomy" id="1906157"/>
    <lineage>
        <taxon>Bacteria</taxon>
        <taxon>Bacillati</taxon>
        <taxon>Candidatus Melainabacteria</taxon>
        <taxon>Candidatus Obscuribacterales</taxon>
        <taxon>Candidatus Obscuribacteraceae</taxon>
        <taxon>Candidatus Obscuribacter</taxon>
    </lineage>
</organism>
<dbReference type="Proteomes" id="UP000664277">
    <property type="component" value="Unassembled WGS sequence"/>
</dbReference>
<evidence type="ECO:0000256" key="6">
    <source>
        <dbReference type="ARBA" id="ARBA00023235"/>
    </source>
</evidence>
<dbReference type="PRINTS" id="PR00509">
    <property type="entry name" value="PGMPMM"/>
</dbReference>
<dbReference type="InterPro" id="IPR016055">
    <property type="entry name" value="A-D-PHexomutase_a/b/a-I/II/III"/>
</dbReference>
<evidence type="ECO:0000313" key="11">
    <source>
        <dbReference type="Proteomes" id="UP000664277"/>
    </source>
</evidence>
<dbReference type="CDD" id="cd03089">
    <property type="entry name" value="PMM_PGM"/>
    <property type="match status" value="1"/>
</dbReference>
<comment type="similarity">
    <text evidence="2">Belongs to the phosphohexose mutase family.</text>
</comment>
<dbReference type="InterPro" id="IPR005846">
    <property type="entry name" value="A-D-PHexomutase_a/b/a-III"/>
</dbReference>
<dbReference type="Gene3D" id="3.40.120.10">
    <property type="entry name" value="Alpha-D-Glucose-1,6-Bisphosphate, subunit A, domain 3"/>
    <property type="match status" value="3"/>
</dbReference>
<proteinExistence type="inferred from homology"/>
<dbReference type="Pfam" id="PF02880">
    <property type="entry name" value="PGM_PMM_III"/>
    <property type="match status" value="1"/>
</dbReference>
<feature type="domain" description="Alpha-D-phosphohexomutase alpha/beta/alpha" evidence="7">
    <location>
        <begin position="12"/>
        <end position="138"/>
    </location>
</feature>